<feature type="binding site" evidence="8">
    <location>
        <position position="95"/>
    </location>
    <ligand>
        <name>Mn(2+)</name>
        <dbReference type="ChEBI" id="CHEBI:29035"/>
        <label>2</label>
    </ligand>
</feature>
<dbReference type="PIRSF" id="PIRSF004532">
    <property type="entry name" value="GlpX"/>
    <property type="match status" value="1"/>
</dbReference>
<dbReference type="EMBL" id="VFOF01000001">
    <property type="protein sequence ID" value="TQL16960.1"/>
    <property type="molecule type" value="Genomic_DNA"/>
</dbReference>
<dbReference type="GO" id="GO:0006094">
    <property type="term" value="P:gluconeogenesis"/>
    <property type="evidence" value="ECO:0007669"/>
    <property type="project" value="InterPro"/>
</dbReference>
<feature type="binding site" evidence="8">
    <location>
        <position position="65"/>
    </location>
    <ligand>
        <name>Mn(2+)</name>
        <dbReference type="ChEBI" id="CHEBI:29035"/>
        <label>1</label>
    </ligand>
</feature>
<feature type="binding site" evidence="9">
    <location>
        <position position="129"/>
    </location>
    <ligand>
        <name>substrate</name>
    </ligand>
</feature>
<dbReference type="AlphaFoldDB" id="A0A542W069"/>
<gene>
    <name evidence="10" type="ORF">FBY58_0513</name>
</gene>
<feature type="binding site" evidence="9">
    <location>
        <begin position="175"/>
        <end position="177"/>
    </location>
    <ligand>
        <name>substrate</name>
    </ligand>
</feature>
<dbReference type="RefSeq" id="WP_141919347.1">
    <property type="nucleotide sequence ID" value="NZ_VFOF01000001.1"/>
</dbReference>
<dbReference type="Proteomes" id="UP000316887">
    <property type="component" value="Unassembled WGS sequence"/>
</dbReference>
<feature type="binding site" evidence="8">
    <location>
        <position position="41"/>
    </location>
    <ligand>
        <name>Mn(2+)</name>
        <dbReference type="ChEBI" id="CHEBI:29035"/>
        <label>1</label>
    </ligand>
</feature>
<dbReference type="Pfam" id="PF03320">
    <property type="entry name" value="FBPase_glpX"/>
    <property type="match status" value="1"/>
</dbReference>
<dbReference type="Gene3D" id="3.30.540.10">
    <property type="entry name" value="Fructose-1,6-Bisphosphatase, subunit A, domain 1"/>
    <property type="match status" value="1"/>
</dbReference>
<name>A0A542W069_ZYMMB</name>
<dbReference type="GO" id="GO:0005829">
    <property type="term" value="C:cytosol"/>
    <property type="evidence" value="ECO:0007669"/>
    <property type="project" value="TreeGrafter"/>
</dbReference>
<protein>
    <recommendedName>
        <fullName evidence="7">Fructose-1,6-bisphosphatase</fullName>
    </recommendedName>
</protein>
<dbReference type="PANTHER" id="PTHR30447:SF0">
    <property type="entry name" value="FRUCTOSE-1,6-BISPHOSPHATASE 1 CLASS 2-RELATED"/>
    <property type="match status" value="1"/>
</dbReference>
<accession>A0A542W069</accession>
<dbReference type="Gene3D" id="3.40.190.90">
    <property type="match status" value="1"/>
</dbReference>
<keyword evidence="3 8" id="KW-0479">Metal-binding</keyword>
<proteinExistence type="inferred from homology"/>
<feature type="binding site" evidence="9">
    <location>
        <begin position="98"/>
        <end position="100"/>
    </location>
    <ligand>
        <name>substrate</name>
    </ligand>
</feature>
<organism evidence="10 11">
    <name type="scientific">Zymomonas mobilis</name>
    <dbReference type="NCBI Taxonomy" id="542"/>
    <lineage>
        <taxon>Bacteria</taxon>
        <taxon>Pseudomonadati</taxon>
        <taxon>Pseudomonadota</taxon>
        <taxon>Alphaproteobacteria</taxon>
        <taxon>Sphingomonadales</taxon>
        <taxon>Zymomonadaceae</taxon>
        <taxon>Zymomonas</taxon>
    </lineage>
</organism>
<sequence>MARQENERLNPALTHNMAYVTQSAALAVSRLVGHGNEKAADAAAVKAMRDAFNELSINGTVVIGEGERDQAPMLYIGEKVGLMGEDDISIDIALDPLEGTTLAANGSANAIAVLAIAPKGSLLNAPDVYMEKVAIGPGYEPNLVSVEKTPLENIQALAKAKGVSPQNIRVCILERQRHQKIIAELHEIGCPTILIEDGDIAGVIATARESSNIDIYMGVGGAPEGVLAAAALNCIGGQFEGRLLFRNDDERSRAHRCGIENLDRIYKLHDLAKSDTIFAATGVTDGSLIRGVYKDLRGVSVTQSLIMQASTGQVSYVTTEHRHIPDIASFMK</sequence>
<dbReference type="OrthoDB" id="9779353at2"/>
<evidence type="ECO:0000313" key="11">
    <source>
        <dbReference type="Proteomes" id="UP000316887"/>
    </source>
</evidence>
<evidence type="ECO:0000256" key="3">
    <source>
        <dbReference type="ARBA" id="ARBA00022723"/>
    </source>
</evidence>
<comment type="similarity">
    <text evidence="2 7">Belongs to the FBPase class 2 family.</text>
</comment>
<dbReference type="GO" id="GO:0046872">
    <property type="term" value="F:metal ion binding"/>
    <property type="evidence" value="ECO:0007669"/>
    <property type="project" value="UniProtKB-KW"/>
</dbReference>
<dbReference type="GO" id="GO:0030388">
    <property type="term" value="P:fructose 1,6-bisphosphate metabolic process"/>
    <property type="evidence" value="ECO:0007669"/>
    <property type="project" value="TreeGrafter"/>
</dbReference>
<feature type="binding site" evidence="8">
    <location>
        <position position="224"/>
    </location>
    <ligand>
        <name>Mn(2+)</name>
        <dbReference type="ChEBI" id="CHEBI:29035"/>
        <label>2</label>
    </ligand>
</feature>
<comment type="catalytic activity">
    <reaction evidence="1">
        <text>beta-D-fructose 1,6-bisphosphate + H2O = beta-D-fructose 6-phosphate + phosphate</text>
        <dbReference type="Rhea" id="RHEA:11064"/>
        <dbReference type="ChEBI" id="CHEBI:15377"/>
        <dbReference type="ChEBI" id="CHEBI:32966"/>
        <dbReference type="ChEBI" id="CHEBI:43474"/>
        <dbReference type="ChEBI" id="CHEBI:57634"/>
        <dbReference type="EC" id="3.1.3.11"/>
    </reaction>
</comment>
<evidence type="ECO:0000256" key="7">
    <source>
        <dbReference type="PIRNR" id="PIRNR004532"/>
    </source>
</evidence>
<dbReference type="GO" id="GO:0006071">
    <property type="term" value="P:glycerol metabolic process"/>
    <property type="evidence" value="ECO:0007669"/>
    <property type="project" value="InterPro"/>
</dbReference>
<comment type="cofactor">
    <cofactor evidence="8">
        <name>Mn(2+)</name>
        <dbReference type="ChEBI" id="CHEBI:29035"/>
    </cofactor>
</comment>
<feature type="binding site" evidence="8">
    <location>
        <position position="98"/>
    </location>
    <ligand>
        <name>Mn(2+)</name>
        <dbReference type="ChEBI" id="CHEBI:29035"/>
        <label>2</label>
    </ligand>
</feature>
<keyword evidence="6 7" id="KW-0119">Carbohydrate metabolism</keyword>
<evidence type="ECO:0000313" key="10">
    <source>
        <dbReference type="EMBL" id="TQL16960.1"/>
    </source>
</evidence>
<feature type="binding site" evidence="9">
    <location>
        <begin position="197"/>
        <end position="199"/>
    </location>
    <ligand>
        <name>substrate</name>
    </ligand>
</feature>
<evidence type="ECO:0000256" key="1">
    <source>
        <dbReference type="ARBA" id="ARBA00001273"/>
    </source>
</evidence>
<evidence type="ECO:0000256" key="2">
    <source>
        <dbReference type="ARBA" id="ARBA00008989"/>
    </source>
</evidence>
<evidence type="ECO:0000256" key="6">
    <source>
        <dbReference type="ARBA" id="ARBA00023277"/>
    </source>
</evidence>
<evidence type="ECO:0000256" key="5">
    <source>
        <dbReference type="ARBA" id="ARBA00023211"/>
    </source>
</evidence>
<comment type="caution">
    <text evidence="10">The sequence shown here is derived from an EMBL/GenBank/DDBJ whole genome shotgun (WGS) entry which is preliminary data.</text>
</comment>
<dbReference type="NCBIfam" id="TIGR00330">
    <property type="entry name" value="glpX"/>
    <property type="match status" value="1"/>
</dbReference>
<feature type="binding site" evidence="9">
    <location>
        <position position="221"/>
    </location>
    <ligand>
        <name>substrate</name>
    </ligand>
</feature>
<keyword evidence="4" id="KW-0378">Hydrolase</keyword>
<dbReference type="SUPFAM" id="SSF56655">
    <property type="entry name" value="Carbohydrate phosphatase"/>
    <property type="match status" value="1"/>
</dbReference>
<dbReference type="InterPro" id="IPR004464">
    <property type="entry name" value="FBPase_class-2/SBPase"/>
</dbReference>
<evidence type="ECO:0000256" key="8">
    <source>
        <dbReference type="PIRSR" id="PIRSR004532-1"/>
    </source>
</evidence>
<dbReference type="CDD" id="cd01516">
    <property type="entry name" value="FBPase_glpX"/>
    <property type="match status" value="1"/>
</dbReference>
<dbReference type="GO" id="GO:0042132">
    <property type="term" value="F:fructose 1,6-bisphosphate 1-phosphatase activity"/>
    <property type="evidence" value="ECO:0007669"/>
    <property type="project" value="UniProtKB-EC"/>
</dbReference>
<keyword evidence="5 8" id="KW-0464">Manganese</keyword>
<dbReference type="PANTHER" id="PTHR30447">
    <property type="entry name" value="FRUCTOSE-1,6-BISPHOSPHATASE CLASS 2"/>
    <property type="match status" value="1"/>
</dbReference>
<evidence type="ECO:0000256" key="4">
    <source>
        <dbReference type="ARBA" id="ARBA00022801"/>
    </source>
</evidence>
<reference evidence="10 11" key="1">
    <citation type="submission" date="2019-06" db="EMBL/GenBank/DDBJ databases">
        <title>Genome sequencing of Zymomonas mobilis strains for genetic engineering and biofuel applications.</title>
        <authorList>
            <person name="Teravest M."/>
        </authorList>
    </citation>
    <scope>NUCLEOTIDE SEQUENCE [LARGE SCALE GENOMIC DNA]</scope>
    <source>
        <strain evidence="10 11">AN0101</strain>
    </source>
</reference>
<evidence type="ECO:0000256" key="9">
    <source>
        <dbReference type="PIRSR" id="PIRSR004532-2"/>
    </source>
</evidence>